<proteinExistence type="predicted"/>
<comment type="caution">
    <text evidence="2">The sequence shown here is derived from an EMBL/GenBank/DDBJ whole genome shotgun (WGS) entry which is preliminary data.</text>
</comment>
<sequence>MSSFDLDQKNLFNVGNILEKEMHFQIASQKSIDSLEIELFDLMKEIEEKKYSLNRVETYIDNTEKDLKQEIIDFKTNYGLKLLDIQSKVQMTQKMKEIAEKKILDMVEIRQLNLLTLKSLKNRLIELQEKEITKNQYSIQLEQENYEFYNQERLNNKIERAKEKIKAFTSIIKQTEEEINETKRKTKEINEEINDFQNKKQSFSNYINKLSKKIEKQNKVKIQQNFESIDLSQYNDKISKLRELQMSYLSNVSKLFSKKLVIDSQYSSIIQKIETYRTNPPNPTISNDAEKYRNENFIKMNQNFLNRTELISKRIQNLFNTYNNDIKFMANEKRLIQNELAIAKNQLLHTKQAEINIINHLNKIKKSIKDTIKSTDKMGKLMDYYDEYSLDAPNSFSFSKRELEKIKNPAYKLAQIHINTETEIIHQIKKCKDESKILTSQISKQEIINLNLKKKIEEIQRMKSK</sequence>
<reference evidence="2 3" key="1">
    <citation type="submission" date="2024-04" db="EMBL/GenBank/DDBJ databases">
        <title>Tritrichomonas musculus Genome.</title>
        <authorList>
            <person name="Alves-Ferreira E."/>
            <person name="Grigg M."/>
            <person name="Lorenzi H."/>
            <person name="Galac M."/>
        </authorList>
    </citation>
    <scope>NUCLEOTIDE SEQUENCE [LARGE SCALE GENOMIC DNA]</scope>
    <source>
        <strain evidence="2 3">EAF2021</strain>
    </source>
</reference>
<organism evidence="2 3">
    <name type="scientific">Tritrichomonas musculus</name>
    <dbReference type="NCBI Taxonomy" id="1915356"/>
    <lineage>
        <taxon>Eukaryota</taxon>
        <taxon>Metamonada</taxon>
        <taxon>Parabasalia</taxon>
        <taxon>Tritrichomonadida</taxon>
        <taxon>Tritrichomonadidae</taxon>
        <taxon>Tritrichomonas</taxon>
    </lineage>
</organism>
<dbReference type="EMBL" id="JAPFFF010000019">
    <property type="protein sequence ID" value="KAK8857874.1"/>
    <property type="molecule type" value="Genomic_DNA"/>
</dbReference>
<gene>
    <name evidence="2" type="ORF">M9Y10_012970</name>
</gene>
<evidence type="ECO:0000313" key="3">
    <source>
        <dbReference type="Proteomes" id="UP001470230"/>
    </source>
</evidence>
<dbReference type="Proteomes" id="UP001470230">
    <property type="component" value="Unassembled WGS sequence"/>
</dbReference>
<keyword evidence="3" id="KW-1185">Reference proteome</keyword>
<evidence type="ECO:0000313" key="2">
    <source>
        <dbReference type="EMBL" id="KAK8857874.1"/>
    </source>
</evidence>
<accession>A0ABR2I710</accession>
<keyword evidence="1" id="KW-0175">Coiled coil</keyword>
<evidence type="ECO:0000256" key="1">
    <source>
        <dbReference type="SAM" id="Coils"/>
    </source>
</evidence>
<evidence type="ECO:0008006" key="4">
    <source>
        <dbReference type="Google" id="ProtNLM"/>
    </source>
</evidence>
<protein>
    <recommendedName>
        <fullName evidence="4">DUF4201 domain-containing protein</fullName>
    </recommendedName>
</protein>
<feature type="coiled-coil region" evidence="1">
    <location>
        <begin position="151"/>
        <end position="199"/>
    </location>
</feature>
<dbReference type="SUPFAM" id="SSF56837">
    <property type="entry name" value="Colicin"/>
    <property type="match status" value="1"/>
</dbReference>
<name>A0ABR2I710_9EUKA</name>